<dbReference type="Gene3D" id="3.90.550.50">
    <property type="match status" value="1"/>
</dbReference>
<keyword evidence="4" id="KW-0808">Transferase</keyword>
<dbReference type="InterPro" id="IPR003599">
    <property type="entry name" value="Ig_sub"/>
</dbReference>
<evidence type="ECO:0000256" key="9">
    <source>
        <dbReference type="ARBA" id="ARBA00023136"/>
    </source>
</evidence>
<feature type="compositionally biased region" description="Basic and acidic residues" evidence="11">
    <location>
        <begin position="439"/>
        <end position="450"/>
    </location>
</feature>
<dbReference type="SMART" id="SM00409">
    <property type="entry name" value="IG"/>
    <property type="match status" value="2"/>
</dbReference>
<evidence type="ECO:0000256" key="5">
    <source>
        <dbReference type="ARBA" id="ARBA00022692"/>
    </source>
</evidence>
<feature type="domain" description="Ig-like" evidence="12">
    <location>
        <begin position="685"/>
        <end position="772"/>
    </location>
</feature>
<evidence type="ECO:0000256" key="2">
    <source>
        <dbReference type="ARBA" id="ARBA00008661"/>
    </source>
</evidence>
<evidence type="ECO:0000256" key="8">
    <source>
        <dbReference type="ARBA" id="ARBA00023034"/>
    </source>
</evidence>
<keyword evidence="8" id="KW-0333">Golgi apparatus</keyword>
<dbReference type="SUPFAM" id="SSF75011">
    <property type="entry name" value="3-carboxy-cis,cis-mucoante lactonizing enzyme"/>
    <property type="match status" value="1"/>
</dbReference>
<dbReference type="HOGENOM" id="CLU_007849_0_0_1"/>
<dbReference type="FunFam" id="3.90.550.50:FF:000001">
    <property type="entry name" value="Hexosyltransferase"/>
    <property type="match status" value="1"/>
</dbReference>
<dbReference type="Pfam" id="PF13927">
    <property type="entry name" value="Ig_3"/>
    <property type="match status" value="1"/>
</dbReference>
<dbReference type="SUPFAM" id="SSF53448">
    <property type="entry name" value="Nucleotide-diphospho-sugar transferases"/>
    <property type="match status" value="1"/>
</dbReference>
<comment type="similarity">
    <text evidence="2">Belongs to the glycosyltransferase 31 family.</text>
</comment>
<evidence type="ECO:0000256" key="7">
    <source>
        <dbReference type="ARBA" id="ARBA00022989"/>
    </source>
</evidence>
<evidence type="ECO:0000256" key="10">
    <source>
        <dbReference type="ARBA" id="ARBA00023180"/>
    </source>
</evidence>
<dbReference type="InParanoid" id="K1Q0W8"/>
<dbReference type="InterPro" id="IPR013783">
    <property type="entry name" value="Ig-like_fold"/>
</dbReference>
<dbReference type="Gene3D" id="2.60.40.10">
    <property type="entry name" value="Immunoglobulins"/>
    <property type="match status" value="1"/>
</dbReference>
<dbReference type="Gene3D" id="2.130.10.10">
    <property type="entry name" value="YVTN repeat-like/Quinoprotein amine dehydrogenase"/>
    <property type="match status" value="1"/>
</dbReference>
<evidence type="ECO:0000256" key="1">
    <source>
        <dbReference type="ARBA" id="ARBA00004323"/>
    </source>
</evidence>
<keyword evidence="9" id="KW-0472">Membrane</keyword>
<dbReference type="InterPro" id="IPR007110">
    <property type="entry name" value="Ig-like_dom"/>
</dbReference>
<sequence>MEVRLPTQIQVVIAKKEGEVILVGRKQPKQTAAATTIMPSDATRPKICENCFHTKFRYIVESDVCTRNISQNASILLLVFSKHENRNQRNALRRTWLSQAKGNVTYTFVFGKSTMEELNYNVADEQKIHYDILLIDFIESYRNLTLKTISAFRWAVQNCGHVNYVMKVDDDMWVNLEALQEMVTSPLGLSTNKLFGSCSMNARPFRDPTHKYYVPFSMYNESIYPPYCSGTGYLTNMALIKEVVNLSPNIPFFPLEDIYIALCLEHLGYKIHNIGEFHAYKVYPHPCLYRSHIVITSHGVTANELKMIWKANCKAQIRAWMDCSYHEVQLPASVPCEIRLDKMSSFQDCRDACEDCTAIKYNYSTGECHTYHQESCITQKSVNFIKRDCGQTQDVKSTPEPLLLRVKRPDSTVKPAKPLTLDNDDKSEIVLPSETPVDQTEKAPEIKVSLERINPGPSSSSQGEGKANDLSPKKLRDRVEEAMFSELCSLQEYTQMKAEVLRYHCVRFQEKDCSPQALYSKKDYLASLMFSYYDKNMDNTIVRDEIWEIWVTEPFQRMFASCTLMDMFRFENILDDEIQEGEFLKAFDLEPAAFEESFQEVPTLATVGNGLELRCGISPSSENSHIIWSRHNIDLETISFPGIAVFSDGTLYFESVGIHHIGNWTCYDKYRSGFKQVHTLQINIPPIVKVSPSSMMLPVSGVDIFLHCHVTGIPRPTIQWQFNDKVIPVRPDHYARIHENGTLIIKSSNYQRDSGAYKCQAKNVAGNSEDIAMVYIQKPNRTENHLYSKQSSRQETFFVFHQTGYSAYNPSGCYTKRQVHSSFGHLKYIPEELDAPIHLCDQRKDCNWGPSVNVQNKFLYIAQPTENRVVVIDAVQTMNPVEFVRTDLFPAKLYYVEHLDEVWVLCWNSDKNTGSKTIVVIKEASSDTRHSMVHTQPIGYKFDLVQDMFIPPTSELHQNMRYGYVVHSEQHNLFKIELESMRYTKSLDLESFACLPQEVAFIPLGGHILVKCKPTNGPSGPETTQILIDLITDTPVSNITLPGTPYVSPDSKHVVSVDKETGKVHIAKVKENGEISKMTEVTVSSKVSDVTFFPSKDGHGYNIVMTSQELPEIYSVQLNNGKITSLKGMGEPPKMTLNPFTPVSRSVVGGDVFSKYFATPSKDTLMILNGQDMYIDCQLSGLKNPDKVAYNVASVA</sequence>
<protein>
    <submittedName>
        <fullName evidence="13">Follistatin-related protein 5</fullName>
    </submittedName>
</protein>
<dbReference type="Pfam" id="PF01762">
    <property type="entry name" value="Galactosyl_T"/>
    <property type="match status" value="1"/>
</dbReference>
<dbReference type="PANTHER" id="PTHR11214:SF314">
    <property type="entry name" value="HEXOSYLTRANSFERASE"/>
    <property type="match status" value="1"/>
</dbReference>
<dbReference type="SUPFAM" id="SSF48726">
    <property type="entry name" value="Immunoglobulin"/>
    <property type="match status" value="2"/>
</dbReference>
<dbReference type="GO" id="GO:0016758">
    <property type="term" value="F:hexosyltransferase activity"/>
    <property type="evidence" value="ECO:0007669"/>
    <property type="project" value="InterPro"/>
</dbReference>
<accession>K1Q0W8</accession>
<feature type="region of interest" description="Disordered" evidence="11">
    <location>
        <begin position="407"/>
        <end position="470"/>
    </location>
</feature>
<comment type="subcellular location">
    <subcellularLocation>
        <location evidence="1">Golgi apparatus membrane</location>
        <topology evidence="1">Single-pass type II membrane protein</topology>
    </subcellularLocation>
</comment>
<keyword evidence="3" id="KW-0328">Glycosyltransferase</keyword>
<keyword evidence="7" id="KW-1133">Transmembrane helix</keyword>
<dbReference type="AlphaFoldDB" id="K1Q0W8"/>
<keyword evidence="5" id="KW-0812">Transmembrane</keyword>
<evidence type="ECO:0000256" key="4">
    <source>
        <dbReference type="ARBA" id="ARBA00022679"/>
    </source>
</evidence>
<dbReference type="GO" id="GO:0000139">
    <property type="term" value="C:Golgi membrane"/>
    <property type="evidence" value="ECO:0007669"/>
    <property type="project" value="UniProtKB-SubCell"/>
</dbReference>
<organism evidence="13">
    <name type="scientific">Magallana gigas</name>
    <name type="common">Pacific oyster</name>
    <name type="synonym">Crassostrea gigas</name>
    <dbReference type="NCBI Taxonomy" id="29159"/>
    <lineage>
        <taxon>Eukaryota</taxon>
        <taxon>Metazoa</taxon>
        <taxon>Spiralia</taxon>
        <taxon>Lophotrochozoa</taxon>
        <taxon>Mollusca</taxon>
        <taxon>Bivalvia</taxon>
        <taxon>Autobranchia</taxon>
        <taxon>Pteriomorphia</taxon>
        <taxon>Ostreida</taxon>
        <taxon>Ostreoidea</taxon>
        <taxon>Ostreidae</taxon>
        <taxon>Magallana</taxon>
    </lineage>
</organism>
<dbReference type="InterPro" id="IPR015943">
    <property type="entry name" value="WD40/YVTN_repeat-like_dom_sf"/>
</dbReference>
<keyword evidence="10" id="KW-0325">Glycoprotein</keyword>
<dbReference type="EMBL" id="JH819171">
    <property type="protein sequence ID" value="EKC22460.1"/>
    <property type="molecule type" value="Genomic_DNA"/>
</dbReference>
<proteinExistence type="inferred from homology"/>
<feature type="domain" description="Ig-like" evidence="12">
    <location>
        <begin position="591"/>
        <end position="666"/>
    </location>
</feature>
<dbReference type="InterPro" id="IPR036179">
    <property type="entry name" value="Ig-like_dom_sf"/>
</dbReference>
<dbReference type="GO" id="GO:0006493">
    <property type="term" value="P:protein O-linked glycosylation"/>
    <property type="evidence" value="ECO:0007669"/>
    <property type="project" value="TreeGrafter"/>
</dbReference>
<dbReference type="SMART" id="SM00408">
    <property type="entry name" value="IGc2"/>
    <property type="match status" value="2"/>
</dbReference>
<evidence type="ECO:0000313" key="13">
    <source>
        <dbReference type="EMBL" id="EKC22460.1"/>
    </source>
</evidence>
<keyword evidence="6" id="KW-0735">Signal-anchor</keyword>
<dbReference type="InterPro" id="IPR003598">
    <property type="entry name" value="Ig_sub2"/>
</dbReference>
<evidence type="ECO:0000256" key="3">
    <source>
        <dbReference type="ARBA" id="ARBA00022676"/>
    </source>
</evidence>
<evidence type="ECO:0000259" key="12">
    <source>
        <dbReference type="PROSITE" id="PS50835"/>
    </source>
</evidence>
<reference evidence="13" key="1">
    <citation type="journal article" date="2012" name="Nature">
        <title>The oyster genome reveals stress adaptation and complexity of shell formation.</title>
        <authorList>
            <person name="Zhang G."/>
            <person name="Fang X."/>
            <person name="Guo X."/>
            <person name="Li L."/>
            <person name="Luo R."/>
            <person name="Xu F."/>
            <person name="Yang P."/>
            <person name="Zhang L."/>
            <person name="Wang X."/>
            <person name="Qi H."/>
            <person name="Xiong Z."/>
            <person name="Que H."/>
            <person name="Xie Y."/>
            <person name="Holland P.W."/>
            <person name="Paps J."/>
            <person name="Zhu Y."/>
            <person name="Wu F."/>
            <person name="Chen Y."/>
            <person name="Wang J."/>
            <person name="Peng C."/>
            <person name="Meng J."/>
            <person name="Yang L."/>
            <person name="Liu J."/>
            <person name="Wen B."/>
            <person name="Zhang N."/>
            <person name="Huang Z."/>
            <person name="Zhu Q."/>
            <person name="Feng Y."/>
            <person name="Mount A."/>
            <person name="Hedgecock D."/>
            <person name="Xu Z."/>
            <person name="Liu Y."/>
            <person name="Domazet-Loso T."/>
            <person name="Du Y."/>
            <person name="Sun X."/>
            <person name="Zhang S."/>
            <person name="Liu B."/>
            <person name="Cheng P."/>
            <person name="Jiang X."/>
            <person name="Li J."/>
            <person name="Fan D."/>
            <person name="Wang W."/>
            <person name="Fu W."/>
            <person name="Wang T."/>
            <person name="Wang B."/>
            <person name="Zhang J."/>
            <person name="Peng Z."/>
            <person name="Li Y."/>
            <person name="Li N."/>
            <person name="Wang J."/>
            <person name="Chen M."/>
            <person name="He Y."/>
            <person name="Tan F."/>
            <person name="Song X."/>
            <person name="Zheng Q."/>
            <person name="Huang R."/>
            <person name="Yang H."/>
            <person name="Du X."/>
            <person name="Chen L."/>
            <person name="Yang M."/>
            <person name="Gaffney P.M."/>
            <person name="Wang S."/>
            <person name="Luo L."/>
            <person name="She Z."/>
            <person name="Ming Y."/>
            <person name="Huang W."/>
            <person name="Zhang S."/>
            <person name="Huang B."/>
            <person name="Zhang Y."/>
            <person name="Qu T."/>
            <person name="Ni P."/>
            <person name="Miao G."/>
            <person name="Wang J."/>
            <person name="Wang Q."/>
            <person name="Steinberg C.E."/>
            <person name="Wang H."/>
            <person name="Li N."/>
            <person name="Qian L."/>
            <person name="Zhang G."/>
            <person name="Li Y."/>
            <person name="Yang H."/>
            <person name="Liu X."/>
            <person name="Wang J."/>
            <person name="Yin Y."/>
            <person name="Wang J."/>
        </authorList>
    </citation>
    <scope>NUCLEOTIDE SEQUENCE [LARGE SCALE GENOMIC DNA]</scope>
    <source>
        <strain evidence="13">05x7-T-G4-1.051#20</strain>
    </source>
</reference>
<evidence type="ECO:0000256" key="11">
    <source>
        <dbReference type="SAM" id="MobiDB-lite"/>
    </source>
</evidence>
<dbReference type="InterPro" id="IPR002659">
    <property type="entry name" value="Glyco_trans_31"/>
</dbReference>
<dbReference type="InterPro" id="IPR029044">
    <property type="entry name" value="Nucleotide-diphossugar_trans"/>
</dbReference>
<evidence type="ECO:0000256" key="6">
    <source>
        <dbReference type="ARBA" id="ARBA00022968"/>
    </source>
</evidence>
<name>K1Q0W8_MAGGI</name>
<gene>
    <name evidence="13" type="ORF">CGI_10002240</name>
</gene>
<dbReference type="PANTHER" id="PTHR11214">
    <property type="entry name" value="BETA-1,3-N-ACETYLGLUCOSAMINYLTRANSFERASE"/>
    <property type="match status" value="1"/>
</dbReference>
<dbReference type="PROSITE" id="PS50835">
    <property type="entry name" value="IG_LIKE"/>
    <property type="match status" value="2"/>
</dbReference>